<organism evidence="3 4">
    <name type="scientific">Nocardiopsis ansamitocini</name>
    <dbReference type="NCBI Taxonomy" id="1670832"/>
    <lineage>
        <taxon>Bacteria</taxon>
        <taxon>Bacillati</taxon>
        <taxon>Actinomycetota</taxon>
        <taxon>Actinomycetes</taxon>
        <taxon>Streptosporangiales</taxon>
        <taxon>Nocardiopsidaceae</taxon>
        <taxon>Nocardiopsis</taxon>
    </lineage>
</organism>
<dbReference type="EMBL" id="BSQG01000001">
    <property type="protein sequence ID" value="GLU46527.1"/>
    <property type="molecule type" value="Genomic_DNA"/>
</dbReference>
<accession>A0A9W6P3P7</accession>
<dbReference type="RefSeq" id="WP_285757372.1">
    <property type="nucleotide sequence ID" value="NZ_BSQG01000001.1"/>
</dbReference>
<name>A0A9W6P3P7_9ACTN</name>
<dbReference type="InterPro" id="IPR001387">
    <property type="entry name" value="Cro/C1-type_HTH"/>
</dbReference>
<feature type="domain" description="HTH cro/C1-type" evidence="2">
    <location>
        <begin position="12"/>
        <end position="68"/>
    </location>
</feature>
<dbReference type="SMART" id="SM00530">
    <property type="entry name" value="HTH_XRE"/>
    <property type="match status" value="1"/>
</dbReference>
<gene>
    <name evidence="3" type="ORF">Nans01_08780</name>
</gene>
<evidence type="ECO:0000313" key="3">
    <source>
        <dbReference type="EMBL" id="GLU46527.1"/>
    </source>
</evidence>
<dbReference type="Pfam" id="PF13560">
    <property type="entry name" value="HTH_31"/>
    <property type="match status" value="1"/>
</dbReference>
<evidence type="ECO:0000256" key="1">
    <source>
        <dbReference type="SAM" id="MobiDB-lite"/>
    </source>
</evidence>
<proteinExistence type="predicted"/>
<dbReference type="Gene3D" id="1.10.260.40">
    <property type="entry name" value="lambda repressor-like DNA-binding domains"/>
    <property type="match status" value="1"/>
</dbReference>
<dbReference type="GO" id="GO:0003677">
    <property type="term" value="F:DNA binding"/>
    <property type="evidence" value="ECO:0007669"/>
    <property type="project" value="InterPro"/>
</dbReference>
<dbReference type="SUPFAM" id="SSF47413">
    <property type="entry name" value="lambda repressor-like DNA-binding domains"/>
    <property type="match status" value="1"/>
</dbReference>
<evidence type="ECO:0000313" key="4">
    <source>
        <dbReference type="Proteomes" id="UP001165092"/>
    </source>
</evidence>
<dbReference type="Proteomes" id="UP001165092">
    <property type="component" value="Unassembled WGS sequence"/>
</dbReference>
<feature type="region of interest" description="Disordered" evidence="1">
    <location>
        <begin position="32"/>
        <end position="51"/>
    </location>
</feature>
<sequence>MSDETSSFGTELRRQRVAAGLSLSGLAEATHYSKSHLSKVETGRKAPSGPLARACDTALGAGGRLTALVETSGRRAAPSSPEPPGHGGPWTATHGFPAASLPGAAAIGAQALLGTGLTGRGREPSLHSADTLRVYRTMFDHLRLLGQQTSPATVLPSVVAQTHALSLLAKNSGPELGTAALMLAARHAEYSGWMAQEAGDDPAALWWTDQAVEMATASGDGRLHAYALIRRACIAMYAHDGLTTIELGRRARAAATASPRVRAIAAEREAQGHALVGDYDSCRRALDHAATAAEEDTGEEEDAPVLGSSTVRNRLSVVTGWCMYDVGRPAEAAAVLEPALDQIPMGAVRARTRFGMRLALAHAGSGSIDRACDLAHGLLDGVDAIDSATVAHDVRQLSRTLARWHTDPAVRGLTPRLARALNRSPR</sequence>
<dbReference type="CDD" id="cd00093">
    <property type="entry name" value="HTH_XRE"/>
    <property type="match status" value="1"/>
</dbReference>
<reference evidence="3" key="1">
    <citation type="submission" date="2023-02" db="EMBL/GenBank/DDBJ databases">
        <title>Nocardiopsis ansamitocini NBRC 112285.</title>
        <authorList>
            <person name="Ichikawa N."/>
            <person name="Sato H."/>
            <person name="Tonouchi N."/>
        </authorList>
    </citation>
    <scope>NUCLEOTIDE SEQUENCE</scope>
    <source>
        <strain evidence="3">NBRC 112285</strain>
    </source>
</reference>
<feature type="region of interest" description="Disordered" evidence="1">
    <location>
        <begin position="71"/>
        <end position="95"/>
    </location>
</feature>
<protein>
    <recommendedName>
        <fullName evidence="2">HTH cro/C1-type domain-containing protein</fullName>
    </recommendedName>
</protein>
<keyword evidence="4" id="KW-1185">Reference proteome</keyword>
<evidence type="ECO:0000259" key="2">
    <source>
        <dbReference type="PROSITE" id="PS50943"/>
    </source>
</evidence>
<dbReference type="PROSITE" id="PS50943">
    <property type="entry name" value="HTH_CROC1"/>
    <property type="match status" value="1"/>
</dbReference>
<comment type="caution">
    <text evidence="3">The sequence shown here is derived from an EMBL/GenBank/DDBJ whole genome shotgun (WGS) entry which is preliminary data.</text>
</comment>
<dbReference type="InterPro" id="IPR010982">
    <property type="entry name" value="Lambda_DNA-bd_dom_sf"/>
</dbReference>
<dbReference type="AlphaFoldDB" id="A0A9W6P3P7"/>